<comment type="caution">
    <text evidence="5">The sequence shown here is derived from an EMBL/GenBank/DDBJ whole genome shotgun (WGS) entry which is preliminary data.</text>
</comment>
<organism evidence="5 6">
    <name type="scientific">Prolixibacter denitrificans</name>
    <dbReference type="NCBI Taxonomy" id="1541063"/>
    <lineage>
        <taxon>Bacteria</taxon>
        <taxon>Pseudomonadati</taxon>
        <taxon>Bacteroidota</taxon>
        <taxon>Bacteroidia</taxon>
        <taxon>Marinilabiliales</taxon>
        <taxon>Prolixibacteraceae</taxon>
        <taxon>Prolixibacter</taxon>
    </lineage>
</organism>
<dbReference type="SUPFAM" id="SSF56529">
    <property type="entry name" value="FAH"/>
    <property type="match status" value="1"/>
</dbReference>
<dbReference type="GO" id="GO:0046872">
    <property type="term" value="F:metal ion binding"/>
    <property type="evidence" value="ECO:0007669"/>
    <property type="project" value="UniProtKB-KW"/>
</dbReference>
<reference evidence="5 6" key="1">
    <citation type="submission" date="2018-03" db="EMBL/GenBank/DDBJ databases">
        <title>Genomic Encyclopedia of Archaeal and Bacterial Type Strains, Phase II (KMG-II): from individual species to whole genera.</title>
        <authorList>
            <person name="Goeker M."/>
        </authorList>
    </citation>
    <scope>NUCLEOTIDE SEQUENCE [LARGE SCALE GENOMIC DNA]</scope>
    <source>
        <strain evidence="5 6">DSM 27267</strain>
    </source>
</reference>
<evidence type="ECO:0000259" key="3">
    <source>
        <dbReference type="Pfam" id="PF01557"/>
    </source>
</evidence>
<dbReference type="OrthoDB" id="9805307at2"/>
<name>A0A2P8C696_9BACT</name>
<accession>A0A2P8C696</accession>
<evidence type="ECO:0000313" key="6">
    <source>
        <dbReference type="Proteomes" id="UP000240621"/>
    </source>
</evidence>
<keyword evidence="7" id="KW-1185">Reference proteome</keyword>
<dbReference type="Proteomes" id="UP000240621">
    <property type="component" value="Unassembled WGS sequence"/>
</dbReference>
<evidence type="ECO:0000313" key="5">
    <source>
        <dbReference type="EMBL" id="PSK80475.1"/>
    </source>
</evidence>
<dbReference type="FunFam" id="3.90.850.10:FF:000002">
    <property type="entry name" value="2-hydroxyhepta-2,4-diene-1,7-dioate isomerase"/>
    <property type="match status" value="1"/>
</dbReference>
<dbReference type="GO" id="GO:0019752">
    <property type="term" value="P:carboxylic acid metabolic process"/>
    <property type="evidence" value="ECO:0007669"/>
    <property type="project" value="UniProtKB-ARBA"/>
</dbReference>
<comment type="similarity">
    <text evidence="1">Belongs to the FAH family.</text>
</comment>
<dbReference type="PANTHER" id="PTHR42796">
    <property type="entry name" value="FUMARYLACETOACETATE HYDROLASE DOMAIN-CONTAINING PROTEIN 2A-RELATED"/>
    <property type="match status" value="1"/>
</dbReference>
<dbReference type="GO" id="GO:0016853">
    <property type="term" value="F:isomerase activity"/>
    <property type="evidence" value="ECO:0007669"/>
    <property type="project" value="UniProtKB-ARBA"/>
</dbReference>
<evidence type="ECO:0000256" key="2">
    <source>
        <dbReference type="ARBA" id="ARBA00022723"/>
    </source>
</evidence>
<proteinExistence type="inferred from homology"/>
<gene>
    <name evidence="5" type="ORF">CLV93_1155</name>
    <name evidence="4" type="ORF">JCM18694_29930</name>
</gene>
<dbReference type="Pfam" id="PF01557">
    <property type="entry name" value="FAA_hydrolase"/>
    <property type="match status" value="1"/>
</dbReference>
<dbReference type="RefSeq" id="WP_106543776.1">
    <property type="nucleotide sequence ID" value="NZ_BLAU01000001.1"/>
</dbReference>
<evidence type="ECO:0000313" key="7">
    <source>
        <dbReference type="Proteomes" id="UP000396862"/>
    </source>
</evidence>
<dbReference type="EMBL" id="BLAU01000001">
    <property type="protein sequence ID" value="GET22747.1"/>
    <property type="molecule type" value="Genomic_DNA"/>
</dbReference>
<reference evidence="4 7" key="2">
    <citation type="submission" date="2019-10" db="EMBL/GenBank/DDBJ databases">
        <title>Prolixibacter strains distinguished by the presence of nitrate reductase genes were adept at nitrate-dependent anaerobic corrosion of metallic iron and carbon steel.</title>
        <authorList>
            <person name="Iino T."/>
            <person name="Shono N."/>
            <person name="Ito K."/>
            <person name="Nakamura R."/>
            <person name="Sueoka K."/>
            <person name="Harayama S."/>
            <person name="Ohkuma M."/>
        </authorList>
    </citation>
    <scope>NUCLEOTIDE SEQUENCE [LARGE SCALE GENOMIC DNA]</scope>
    <source>
        <strain evidence="4 7">MIC1-1</strain>
    </source>
</reference>
<dbReference type="EMBL" id="PYGC01000015">
    <property type="protein sequence ID" value="PSK80475.1"/>
    <property type="molecule type" value="Genomic_DNA"/>
</dbReference>
<dbReference type="Proteomes" id="UP000396862">
    <property type="component" value="Unassembled WGS sequence"/>
</dbReference>
<dbReference type="InterPro" id="IPR051121">
    <property type="entry name" value="FAH"/>
</dbReference>
<evidence type="ECO:0000256" key="1">
    <source>
        <dbReference type="ARBA" id="ARBA00010211"/>
    </source>
</evidence>
<keyword evidence="2" id="KW-0479">Metal-binding</keyword>
<protein>
    <submittedName>
        <fullName evidence="5">2-keto-4-pentenoate hydratase/2-oxohepta-3-ene-1,7-dioic acid hydratase in catechol pathway</fullName>
    </submittedName>
    <submittedName>
        <fullName evidence="4">Ureidoglycolate lyase</fullName>
    </submittedName>
</protein>
<feature type="domain" description="Fumarylacetoacetase-like C-terminal" evidence="3">
    <location>
        <begin position="75"/>
        <end position="279"/>
    </location>
</feature>
<dbReference type="InterPro" id="IPR011234">
    <property type="entry name" value="Fumarylacetoacetase-like_C"/>
</dbReference>
<evidence type="ECO:0000313" key="4">
    <source>
        <dbReference type="EMBL" id="GET22747.1"/>
    </source>
</evidence>
<sequence length="285" mass="31786">MKLIRFGERGKEKPGVLIDGERYDCSARFNDWDHTFFQHGGLNLLQKLVDEEGDKLPEVNPHERWASPVARPGAIVCAGLNYGDHAKETDMEVPSEPIIFTKATNTLSGPFDPVVIPPNSIKTDYEIELAIVLRKNALYLKDEAAAFECIAGYTIANDVSEREFQLERGGQWVKGKSSPGFTPLGPFLVTRDDIAEPRNMDLQLTVNNSIRQIGNTQTMIFHPSSLIWYISQYMQLEAGDVILTGTPPGVGMGMKPPQYLRNGDKVELTIEGLGTQEQVFVDYKL</sequence>
<dbReference type="InterPro" id="IPR036663">
    <property type="entry name" value="Fumarylacetoacetase_C_sf"/>
</dbReference>
<dbReference type="Gene3D" id="3.90.850.10">
    <property type="entry name" value="Fumarylacetoacetase-like, C-terminal domain"/>
    <property type="match status" value="1"/>
</dbReference>
<dbReference type="GO" id="GO:0016829">
    <property type="term" value="F:lyase activity"/>
    <property type="evidence" value="ECO:0007669"/>
    <property type="project" value="UniProtKB-KW"/>
</dbReference>
<dbReference type="PANTHER" id="PTHR42796:SF4">
    <property type="entry name" value="FUMARYLACETOACETATE HYDROLASE DOMAIN-CONTAINING PROTEIN 2A"/>
    <property type="match status" value="1"/>
</dbReference>
<dbReference type="AlphaFoldDB" id="A0A2P8C696"/>
<keyword evidence="4" id="KW-0456">Lyase</keyword>